<feature type="compositionally biased region" description="Basic and acidic residues" evidence="3">
    <location>
        <begin position="215"/>
        <end position="251"/>
    </location>
</feature>
<dbReference type="InterPro" id="IPR036413">
    <property type="entry name" value="YaeB-like_sf"/>
</dbReference>
<reference evidence="5 6" key="1">
    <citation type="journal article" date="2017" name="PLoS Biol.">
        <title>The sea cucumber genome provides insights into morphological evolution and visceral regeneration.</title>
        <authorList>
            <person name="Zhang X."/>
            <person name="Sun L."/>
            <person name="Yuan J."/>
            <person name="Sun Y."/>
            <person name="Gao Y."/>
            <person name="Zhang L."/>
            <person name="Li S."/>
            <person name="Dai H."/>
            <person name="Hamel J.F."/>
            <person name="Liu C."/>
            <person name="Yu Y."/>
            <person name="Liu S."/>
            <person name="Lin W."/>
            <person name="Guo K."/>
            <person name="Jin S."/>
            <person name="Xu P."/>
            <person name="Storey K.B."/>
            <person name="Huan P."/>
            <person name="Zhang T."/>
            <person name="Zhou Y."/>
            <person name="Zhang J."/>
            <person name="Lin C."/>
            <person name="Li X."/>
            <person name="Xing L."/>
            <person name="Huo D."/>
            <person name="Sun M."/>
            <person name="Wang L."/>
            <person name="Mercier A."/>
            <person name="Li F."/>
            <person name="Yang H."/>
            <person name="Xiang J."/>
        </authorList>
    </citation>
    <scope>NUCLEOTIDE SEQUENCE [LARGE SCALE GENOMIC DNA]</scope>
    <source>
        <strain evidence="5">Shaxun</strain>
        <tissue evidence="5">Muscle</tissue>
    </source>
</reference>
<keyword evidence="6" id="KW-1185">Reference proteome</keyword>
<evidence type="ECO:0000259" key="4">
    <source>
        <dbReference type="PROSITE" id="PS51668"/>
    </source>
</evidence>
<feature type="domain" description="TsaA-like" evidence="4">
    <location>
        <begin position="43"/>
        <end position="182"/>
    </location>
</feature>
<evidence type="ECO:0000313" key="6">
    <source>
        <dbReference type="Proteomes" id="UP000230750"/>
    </source>
</evidence>
<protein>
    <submittedName>
        <fullName evidence="5">Putative nef-associated protein 1 isoform X2</fullName>
    </submittedName>
</protein>
<dbReference type="InterPro" id="IPR036414">
    <property type="entry name" value="YaeB_N_sf"/>
</dbReference>
<feature type="compositionally biased region" description="Polar residues" evidence="3">
    <location>
        <begin position="191"/>
        <end position="214"/>
    </location>
</feature>
<dbReference type="OrthoDB" id="4882at2759"/>
<evidence type="ECO:0000256" key="3">
    <source>
        <dbReference type="SAM" id="MobiDB-lite"/>
    </source>
</evidence>
<comment type="similarity">
    <text evidence="2">Belongs to the tRNA methyltransferase O family.</text>
</comment>
<comment type="caution">
    <text evidence="5">The sequence shown here is derived from an EMBL/GenBank/DDBJ whole genome shotgun (WGS) entry which is preliminary data.</text>
</comment>
<dbReference type="InterPro" id="IPR023368">
    <property type="entry name" value="UPF0066_cons_site"/>
</dbReference>
<dbReference type="PANTHER" id="PTHR12818">
    <property type="entry name" value="TRNA (ADENINE(37)-N6)-METHYLTRANSFERASE"/>
    <property type="match status" value="1"/>
</dbReference>
<dbReference type="Gene3D" id="3.30.2310.10">
    <property type="entry name" value="YaeB-like"/>
    <property type="match status" value="1"/>
</dbReference>
<dbReference type="InterPro" id="IPR023370">
    <property type="entry name" value="TrmO-like_N"/>
</dbReference>
<dbReference type="InterPro" id="IPR040372">
    <property type="entry name" value="YaeB-like"/>
</dbReference>
<dbReference type="PROSITE" id="PS01318">
    <property type="entry name" value="TSAA_1"/>
    <property type="match status" value="1"/>
</dbReference>
<sequence>FANNANFLSSQSLFAHHLSLLLHMASQHSVSVGECSLPNNYSFTPIGYINSCFKTKNGTPRQPTVCSFAKARLKIEKSVFQRPDHSLEGLHQFSHVWLIYVFHQTGNKAFTKAKVKPPRLNGQKTGVFACRSPYRPNPIGLTLAKLDSVTGDTLHLSGIDIIDGTPVLDIKPYIPAYDCVSYSSHLNTQSDANQLPTSDTFSEPDLVNQSLSSRSCKDRDLSDDINQRDNGIRSESESKEYEFSEHSAKVGEDDDLDQTDPANQDKTLPDGSTSNVSQVCDVEPSECEIALAGKTAGTRNTQKSIVAEHDKLKKEQKENCSLHCQVDGDMNVRGQPPANDEKLKRDTACPSTLVSESNVNVGGWVTSPPIADLKVRFTPGAVDDMQKFQGSNSSQGSSNDKFSMEFFKDWSELKEAIASILSADPRSTYRRNSCSDKLYFFPLDNVHITCWFSNNFAEVLRVQPLCDADIPKK</sequence>
<accession>A0A2G8LMB2</accession>
<dbReference type="Pfam" id="PF01980">
    <property type="entry name" value="TrmO_N"/>
    <property type="match status" value="1"/>
</dbReference>
<feature type="compositionally biased region" description="Polar residues" evidence="3">
    <location>
        <begin position="260"/>
        <end position="278"/>
    </location>
</feature>
<feature type="region of interest" description="Disordered" evidence="3">
    <location>
        <begin position="191"/>
        <end position="279"/>
    </location>
</feature>
<dbReference type="FunFam" id="3.30.2310.10:FF:000002">
    <property type="entry name" value="tRNA methyltransferase O"/>
    <property type="match status" value="1"/>
</dbReference>
<dbReference type="Gene3D" id="2.40.30.70">
    <property type="entry name" value="YaeB-like"/>
    <property type="match status" value="1"/>
</dbReference>
<evidence type="ECO:0000256" key="2">
    <source>
        <dbReference type="ARBA" id="ARBA00033753"/>
    </source>
</evidence>
<dbReference type="SUPFAM" id="SSF118196">
    <property type="entry name" value="YaeB-like"/>
    <property type="match status" value="1"/>
</dbReference>
<dbReference type="STRING" id="307972.A0A2G8LMB2"/>
<dbReference type="AlphaFoldDB" id="A0A2G8LMB2"/>
<evidence type="ECO:0000313" key="5">
    <source>
        <dbReference type="EMBL" id="PIK61398.1"/>
    </source>
</evidence>
<proteinExistence type="inferred from homology"/>
<organism evidence="5 6">
    <name type="scientific">Stichopus japonicus</name>
    <name type="common">Sea cucumber</name>
    <dbReference type="NCBI Taxonomy" id="307972"/>
    <lineage>
        <taxon>Eukaryota</taxon>
        <taxon>Metazoa</taxon>
        <taxon>Echinodermata</taxon>
        <taxon>Eleutherozoa</taxon>
        <taxon>Echinozoa</taxon>
        <taxon>Holothuroidea</taxon>
        <taxon>Aspidochirotacea</taxon>
        <taxon>Aspidochirotida</taxon>
        <taxon>Stichopodidae</taxon>
        <taxon>Apostichopus</taxon>
    </lineage>
</organism>
<feature type="non-terminal residue" evidence="5">
    <location>
        <position position="1"/>
    </location>
</feature>
<dbReference type="Proteomes" id="UP000230750">
    <property type="component" value="Unassembled WGS sequence"/>
</dbReference>
<gene>
    <name evidence="5" type="ORF">BSL78_01697</name>
</gene>
<dbReference type="NCBIfam" id="TIGR00104">
    <property type="entry name" value="tRNA_TsaA"/>
    <property type="match status" value="1"/>
</dbReference>
<name>A0A2G8LMB2_STIJA</name>
<dbReference type="EMBL" id="MRZV01000033">
    <property type="protein sequence ID" value="PIK61398.1"/>
    <property type="molecule type" value="Genomic_DNA"/>
</dbReference>
<dbReference type="PROSITE" id="PS51668">
    <property type="entry name" value="TSAA_2"/>
    <property type="match status" value="1"/>
</dbReference>
<dbReference type="CDD" id="cd09281">
    <property type="entry name" value="UPF0066"/>
    <property type="match status" value="1"/>
</dbReference>
<evidence type="ECO:0000256" key="1">
    <source>
        <dbReference type="ARBA" id="ARBA00022691"/>
    </source>
</evidence>
<dbReference type="PANTHER" id="PTHR12818:SF0">
    <property type="entry name" value="TRNA (ADENINE(37)-N6)-METHYLTRANSFERASE"/>
    <property type="match status" value="1"/>
</dbReference>
<keyword evidence="1" id="KW-0949">S-adenosyl-L-methionine</keyword>